<reference evidence="2" key="1">
    <citation type="submission" date="2011-05" db="EMBL/GenBank/DDBJ databases">
        <authorList>
            <person name="Richards S.R."/>
            <person name="Qu J."/>
            <person name="Jiang H."/>
            <person name="Jhangiani S.N."/>
            <person name="Agravi P."/>
            <person name="Goodspeed R."/>
            <person name="Gross S."/>
            <person name="Mandapat C."/>
            <person name="Jackson L."/>
            <person name="Mathew T."/>
            <person name="Pu L."/>
            <person name="Thornton R."/>
            <person name="Saada N."/>
            <person name="Wilczek-Boney K.B."/>
            <person name="Lee S."/>
            <person name="Kovar C."/>
            <person name="Wu Y."/>
            <person name="Scherer S.E."/>
            <person name="Worley K.C."/>
            <person name="Muzny D.M."/>
            <person name="Gibbs R."/>
        </authorList>
    </citation>
    <scope>NUCLEOTIDE SEQUENCE</scope>
    <source>
        <strain evidence="2">Brora</strain>
    </source>
</reference>
<dbReference type="Proteomes" id="UP000014500">
    <property type="component" value="Unassembled WGS sequence"/>
</dbReference>
<name>T1IVK1_STRMM</name>
<dbReference type="EnsemblMetazoa" id="SMAR005201-RA">
    <property type="protein sequence ID" value="SMAR005201-PA"/>
    <property type="gene ID" value="SMAR005201"/>
</dbReference>
<dbReference type="AlphaFoldDB" id="T1IVK1"/>
<evidence type="ECO:0000313" key="1">
    <source>
        <dbReference type="EnsemblMetazoa" id="SMAR005201-PA"/>
    </source>
</evidence>
<dbReference type="HOGENOM" id="CLU_1951474_0_0_1"/>
<evidence type="ECO:0000313" key="2">
    <source>
        <dbReference type="Proteomes" id="UP000014500"/>
    </source>
</evidence>
<dbReference type="EMBL" id="AFFK01019720">
    <property type="status" value="NOT_ANNOTATED_CDS"/>
    <property type="molecule type" value="Genomic_DNA"/>
</dbReference>
<proteinExistence type="predicted"/>
<organism evidence="1 2">
    <name type="scientific">Strigamia maritima</name>
    <name type="common">European centipede</name>
    <name type="synonym">Geophilus maritimus</name>
    <dbReference type="NCBI Taxonomy" id="126957"/>
    <lineage>
        <taxon>Eukaryota</taxon>
        <taxon>Metazoa</taxon>
        <taxon>Ecdysozoa</taxon>
        <taxon>Arthropoda</taxon>
        <taxon>Myriapoda</taxon>
        <taxon>Chilopoda</taxon>
        <taxon>Pleurostigmophora</taxon>
        <taxon>Geophilomorpha</taxon>
        <taxon>Linotaeniidae</taxon>
        <taxon>Strigamia</taxon>
    </lineage>
</organism>
<keyword evidence="2" id="KW-1185">Reference proteome</keyword>
<sequence>MRQYKTLEDLLQDNIKFCIQNQSNYNIIIKDIQQQPFIKLFEILQDSPHIMDHYDGYQKALTENCAFIENSLDAMHGIEHLCEFLLFKTAGILKKVLDNHISTQRPLCNKRQELKPLNLRQKFFENPML</sequence>
<accession>T1IVK1</accession>
<reference evidence="1" key="2">
    <citation type="submission" date="2015-02" db="UniProtKB">
        <authorList>
            <consortium name="EnsemblMetazoa"/>
        </authorList>
    </citation>
    <scope>IDENTIFICATION</scope>
</reference>
<protein>
    <submittedName>
        <fullName evidence="1">Uncharacterized protein</fullName>
    </submittedName>
</protein>